<keyword evidence="4" id="KW-1185">Reference proteome</keyword>
<gene>
    <name evidence="3" type="ORF">HNQ65_002611</name>
</gene>
<comment type="caution">
    <text evidence="3">The sequence shown here is derived from an EMBL/GenBank/DDBJ whole genome shotgun (WGS) entry which is preliminary data.</text>
</comment>
<dbReference type="InterPro" id="IPR011990">
    <property type="entry name" value="TPR-like_helical_dom_sf"/>
</dbReference>
<feature type="chain" id="PRO_5030708816" evidence="2">
    <location>
        <begin position="24"/>
        <end position="336"/>
    </location>
</feature>
<name>A0A7W7YBB0_9BACT</name>
<dbReference type="PROSITE" id="PS51257">
    <property type="entry name" value="PROKAR_LIPOPROTEIN"/>
    <property type="match status" value="1"/>
</dbReference>
<dbReference type="InterPro" id="IPR019734">
    <property type="entry name" value="TPR_rpt"/>
</dbReference>
<dbReference type="PROSITE" id="PS50005">
    <property type="entry name" value="TPR"/>
    <property type="match status" value="1"/>
</dbReference>
<evidence type="ECO:0000256" key="1">
    <source>
        <dbReference type="PROSITE-ProRule" id="PRU00339"/>
    </source>
</evidence>
<dbReference type="PROSITE" id="PS50293">
    <property type="entry name" value="TPR_REGION"/>
    <property type="match status" value="1"/>
</dbReference>
<dbReference type="Gene3D" id="1.25.40.10">
    <property type="entry name" value="Tetratricopeptide repeat domain"/>
    <property type="match status" value="1"/>
</dbReference>
<dbReference type="AlphaFoldDB" id="A0A7W7YBB0"/>
<reference evidence="3 4" key="1">
    <citation type="submission" date="2020-08" db="EMBL/GenBank/DDBJ databases">
        <title>Genomic Encyclopedia of Type Strains, Phase IV (KMG-IV): sequencing the most valuable type-strain genomes for metagenomic binning, comparative biology and taxonomic classification.</title>
        <authorList>
            <person name="Goeker M."/>
        </authorList>
    </citation>
    <scope>NUCLEOTIDE SEQUENCE [LARGE SCALE GENOMIC DNA]</scope>
    <source>
        <strain evidence="3 4">DSM 12252</strain>
    </source>
</reference>
<keyword evidence="1" id="KW-0802">TPR repeat</keyword>
<dbReference type="Proteomes" id="UP000590740">
    <property type="component" value="Unassembled WGS sequence"/>
</dbReference>
<accession>A0A7W7YBB0</accession>
<feature type="signal peptide" evidence="2">
    <location>
        <begin position="1"/>
        <end position="23"/>
    </location>
</feature>
<keyword evidence="2" id="KW-0732">Signal</keyword>
<sequence length="336" mass="37460">MKNDARTLLLAAALALSPTAATACLWDSDTLAAESARFPGISQLITGAFPRHSQEFYEWRRKTCEQQLAKNPALIALYDDLSVAQHKLGDHKAAIATMLAKEKLKPGVYETYSNLGTFYIYTGELEEAIKWISKALAINPNAHFGREKYQKWLVEWQIDLKKPRGENDSQPQPRLSPHNTLMGFARFVASKESGMDTMSYDSDLALSPEQALAAIRGVSGMMRFADFDNPLLQEAMGDLLLVGELKRNAAQLASICYMQAAQQSTDDEKKAAMQAKCKMAGRFTPDFSMDLVKSQLLYGLKEGNSYFQTIREDEMNWIAAGLDASAEFQKKYLAAR</sequence>
<dbReference type="EMBL" id="JACHIG010000005">
    <property type="protein sequence ID" value="MBB5033028.1"/>
    <property type="molecule type" value="Genomic_DNA"/>
</dbReference>
<evidence type="ECO:0000313" key="3">
    <source>
        <dbReference type="EMBL" id="MBB5033028.1"/>
    </source>
</evidence>
<dbReference type="RefSeq" id="WP_184339950.1">
    <property type="nucleotide sequence ID" value="NZ_JACHIG010000005.1"/>
</dbReference>
<dbReference type="Pfam" id="PF00515">
    <property type="entry name" value="TPR_1"/>
    <property type="match status" value="1"/>
</dbReference>
<evidence type="ECO:0000256" key="2">
    <source>
        <dbReference type="SAM" id="SignalP"/>
    </source>
</evidence>
<organism evidence="3 4">
    <name type="scientific">Prosthecobacter vanneervenii</name>
    <dbReference type="NCBI Taxonomy" id="48466"/>
    <lineage>
        <taxon>Bacteria</taxon>
        <taxon>Pseudomonadati</taxon>
        <taxon>Verrucomicrobiota</taxon>
        <taxon>Verrucomicrobiia</taxon>
        <taxon>Verrucomicrobiales</taxon>
        <taxon>Verrucomicrobiaceae</taxon>
        <taxon>Prosthecobacter</taxon>
    </lineage>
</organism>
<evidence type="ECO:0000313" key="4">
    <source>
        <dbReference type="Proteomes" id="UP000590740"/>
    </source>
</evidence>
<feature type="repeat" description="TPR" evidence="1">
    <location>
        <begin position="109"/>
        <end position="142"/>
    </location>
</feature>
<dbReference type="SUPFAM" id="SSF48452">
    <property type="entry name" value="TPR-like"/>
    <property type="match status" value="1"/>
</dbReference>
<dbReference type="SMART" id="SM00028">
    <property type="entry name" value="TPR"/>
    <property type="match status" value="1"/>
</dbReference>
<proteinExistence type="predicted"/>
<protein>
    <submittedName>
        <fullName evidence="3">Tetratricopeptide (TPR) repeat protein</fullName>
    </submittedName>
</protein>